<organism evidence="1 2">
    <name type="scientific">Artemia franciscana</name>
    <name type="common">Brine shrimp</name>
    <name type="synonym">Artemia sanfranciscana</name>
    <dbReference type="NCBI Taxonomy" id="6661"/>
    <lineage>
        <taxon>Eukaryota</taxon>
        <taxon>Metazoa</taxon>
        <taxon>Ecdysozoa</taxon>
        <taxon>Arthropoda</taxon>
        <taxon>Crustacea</taxon>
        <taxon>Branchiopoda</taxon>
        <taxon>Anostraca</taxon>
        <taxon>Artemiidae</taxon>
        <taxon>Artemia</taxon>
    </lineage>
</organism>
<dbReference type="EMBL" id="JAVRJZ010000013">
    <property type="protein sequence ID" value="KAK2714836.1"/>
    <property type="molecule type" value="Genomic_DNA"/>
</dbReference>
<dbReference type="Proteomes" id="UP001187531">
    <property type="component" value="Unassembled WGS sequence"/>
</dbReference>
<keyword evidence="2" id="KW-1185">Reference proteome</keyword>
<dbReference type="AlphaFoldDB" id="A0AA88L6V0"/>
<proteinExistence type="predicted"/>
<protein>
    <submittedName>
        <fullName evidence="1">Uncharacterized protein</fullName>
    </submittedName>
</protein>
<sequence>MLRRYEIPGLPLRLRETIENILVKNKPQGRAREQTASSIYSVSTAEPLFTINHAENHFIANADHYFA</sequence>
<evidence type="ECO:0000313" key="1">
    <source>
        <dbReference type="EMBL" id="KAK2714836.1"/>
    </source>
</evidence>
<evidence type="ECO:0000313" key="2">
    <source>
        <dbReference type="Proteomes" id="UP001187531"/>
    </source>
</evidence>
<accession>A0AA88L6V0</accession>
<name>A0AA88L6V0_ARTSF</name>
<reference evidence="1" key="1">
    <citation type="submission" date="2023-07" db="EMBL/GenBank/DDBJ databases">
        <title>Chromosome-level genome assembly of Artemia franciscana.</title>
        <authorList>
            <person name="Jo E."/>
        </authorList>
    </citation>
    <scope>NUCLEOTIDE SEQUENCE</scope>
    <source>
        <tissue evidence="1">Whole body</tissue>
    </source>
</reference>
<gene>
    <name evidence="1" type="ORF">QYM36_009142</name>
</gene>
<comment type="caution">
    <text evidence="1">The sequence shown here is derived from an EMBL/GenBank/DDBJ whole genome shotgun (WGS) entry which is preliminary data.</text>
</comment>